<comment type="caution">
    <text evidence="1">The sequence shown here is derived from an EMBL/GenBank/DDBJ whole genome shotgun (WGS) entry which is preliminary data.</text>
</comment>
<dbReference type="InterPro" id="IPR046297">
    <property type="entry name" value="DUF6334"/>
</dbReference>
<organism evidence="1 2">
    <name type="scientific">Pseudoalteromonas gelatinilytica</name>
    <dbReference type="NCBI Taxonomy" id="1703256"/>
    <lineage>
        <taxon>Bacteria</taxon>
        <taxon>Pseudomonadati</taxon>
        <taxon>Pseudomonadota</taxon>
        <taxon>Gammaproteobacteria</taxon>
        <taxon>Alteromonadales</taxon>
        <taxon>Pseudoalteromonadaceae</taxon>
        <taxon>Pseudoalteromonas</taxon>
    </lineage>
</organism>
<evidence type="ECO:0000313" key="2">
    <source>
        <dbReference type="Proteomes" id="UP000638462"/>
    </source>
</evidence>
<protein>
    <submittedName>
        <fullName evidence="1">Uncharacterized protein</fullName>
    </submittedName>
</protein>
<accession>A0ABQ1TKW7</accession>
<proteinExistence type="predicted"/>
<sequence>MELSSIVNSCEKLIHAQSYSFKELPNEISAIKLDFETFSCFIRCIEDSDEIELSNTDKFDGLIATNYSLLLQNCFGSKLRWAWMLVNNQGYYDGLRFEFDNSQIIELVVLASSIKQFSVNEL</sequence>
<reference evidence="2" key="1">
    <citation type="journal article" date="2019" name="Int. J. Syst. Evol. Microbiol.">
        <title>The Global Catalogue of Microorganisms (GCM) 10K type strain sequencing project: providing services to taxonomists for standard genome sequencing and annotation.</title>
        <authorList>
            <consortium name="The Broad Institute Genomics Platform"/>
            <consortium name="The Broad Institute Genome Sequencing Center for Infectious Disease"/>
            <person name="Wu L."/>
            <person name="Ma J."/>
        </authorList>
    </citation>
    <scope>NUCLEOTIDE SEQUENCE [LARGE SCALE GENOMIC DNA]</scope>
    <source>
        <strain evidence="2">CGMCC 1.15394</strain>
    </source>
</reference>
<dbReference type="EMBL" id="BMIT01000006">
    <property type="protein sequence ID" value="GGE95465.1"/>
    <property type="molecule type" value="Genomic_DNA"/>
</dbReference>
<keyword evidence="2" id="KW-1185">Reference proteome</keyword>
<gene>
    <name evidence="1" type="ORF">GCM10008027_20530</name>
</gene>
<dbReference type="Pfam" id="PF19860">
    <property type="entry name" value="DUF6334"/>
    <property type="match status" value="1"/>
</dbReference>
<dbReference type="Proteomes" id="UP000638462">
    <property type="component" value="Unassembled WGS sequence"/>
</dbReference>
<name>A0ABQ1TKW7_9GAMM</name>
<dbReference type="RefSeq" id="WP_188728717.1">
    <property type="nucleotide sequence ID" value="NZ_BMIT01000006.1"/>
</dbReference>
<evidence type="ECO:0000313" key="1">
    <source>
        <dbReference type="EMBL" id="GGE95465.1"/>
    </source>
</evidence>